<dbReference type="eggNOG" id="COG4105">
    <property type="taxonomic scope" value="Bacteria"/>
</dbReference>
<dbReference type="HOGENOM" id="CLU_081544_0_0_7"/>
<evidence type="ECO:0000313" key="7">
    <source>
        <dbReference type="Proteomes" id="UP000018731"/>
    </source>
</evidence>
<evidence type="ECO:0000256" key="3">
    <source>
        <dbReference type="ARBA" id="ARBA00023237"/>
    </source>
</evidence>
<dbReference type="Pfam" id="PF13525">
    <property type="entry name" value="YfiO"/>
    <property type="match status" value="1"/>
</dbReference>
<dbReference type="InterPro" id="IPR017689">
    <property type="entry name" value="BamD"/>
</dbReference>
<evidence type="ECO:0000259" key="5">
    <source>
        <dbReference type="Pfam" id="PF13525"/>
    </source>
</evidence>
<proteinExistence type="predicted"/>
<gene>
    <name evidence="6" type="ORF">HMPREF2086_01426</name>
</gene>
<dbReference type="Gene3D" id="1.25.40.10">
    <property type="entry name" value="Tetratricopeptide repeat domain"/>
    <property type="match status" value="1"/>
</dbReference>
<dbReference type="AlphaFoldDB" id="V8C9C9"/>
<feature type="transmembrane region" description="Helical" evidence="4">
    <location>
        <begin position="49"/>
        <end position="73"/>
    </location>
</feature>
<keyword evidence="4" id="KW-0812">Transmembrane</keyword>
<sequence>MNPPKNLTFFSHFLPAFFYDAMICVKSTKPATKSTAKSTKKSCGGFRDFVLGFAKVFFIFALGILLACVLTSCKKKEKNELNKPAMYWYQNILKEIRMGNLENADNFYASLQSEHINSPLLPEAMMILGQAHIQKEQYLLAEFYFDEYLKRFANAKNADYLHFLKLQSRYYGLKSSSKDQEFFSDSLNDFDEFLDTFPDSRYAPFVKTMQVRFVLGQNELNKGIVRVYKKAKKHSAREKYEERIDDELEQATKPKPSHIPWYVRMFNW</sequence>
<evidence type="ECO:0000256" key="2">
    <source>
        <dbReference type="ARBA" id="ARBA00023136"/>
    </source>
</evidence>
<accession>V8C9C9</accession>
<dbReference type="STRING" id="1357400.HMPREF2086_01426"/>
<dbReference type="Proteomes" id="UP000018731">
    <property type="component" value="Unassembled WGS sequence"/>
</dbReference>
<dbReference type="InterPro" id="IPR011990">
    <property type="entry name" value="TPR-like_helical_dom_sf"/>
</dbReference>
<reference evidence="6 7" key="1">
    <citation type="journal article" date="2014" name="Genome Announc.">
        <title>Draft genome sequences of six enterohepatic helicobacter species isolated from humans and one from rhesus macaques.</title>
        <authorList>
            <person name="Shen Z."/>
            <person name="Sheh A."/>
            <person name="Young S.K."/>
            <person name="Abouelliel A."/>
            <person name="Ward D.V."/>
            <person name="Earl A.M."/>
            <person name="Fox J.G."/>
        </authorList>
    </citation>
    <scope>NUCLEOTIDE SEQUENCE [LARGE SCALE GENOMIC DNA]</scope>
    <source>
        <strain evidence="6 7">MIT 99-5501</strain>
    </source>
</reference>
<evidence type="ECO:0000256" key="4">
    <source>
        <dbReference type="SAM" id="Phobius"/>
    </source>
</evidence>
<feature type="domain" description="Outer membrane lipoprotein BamD-like" evidence="5">
    <location>
        <begin position="83"/>
        <end position="236"/>
    </location>
</feature>
<dbReference type="EMBL" id="AZJI01000005">
    <property type="protein sequence ID" value="ETD23620.1"/>
    <property type="molecule type" value="Genomic_DNA"/>
</dbReference>
<name>V8C9C9_9HELI</name>
<keyword evidence="7" id="KW-1185">Reference proteome</keyword>
<comment type="caution">
    <text evidence="6">The sequence shown here is derived from an EMBL/GenBank/DDBJ whole genome shotgun (WGS) entry which is preliminary data.</text>
</comment>
<keyword evidence="4" id="KW-1133">Transmembrane helix</keyword>
<keyword evidence="3" id="KW-0998">Cell outer membrane</keyword>
<dbReference type="PATRIC" id="fig|1357400.3.peg.1914"/>
<dbReference type="NCBIfam" id="TIGR03302">
    <property type="entry name" value="OM_YfiO"/>
    <property type="match status" value="1"/>
</dbReference>
<keyword evidence="1" id="KW-0732">Signal</keyword>
<evidence type="ECO:0000313" key="6">
    <source>
        <dbReference type="EMBL" id="ETD23620.1"/>
    </source>
</evidence>
<evidence type="ECO:0000256" key="1">
    <source>
        <dbReference type="ARBA" id="ARBA00022729"/>
    </source>
</evidence>
<keyword evidence="2 4" id="KW-0472">Membrane</keyword>
<protein>
    <recommendedName>
        <fullName evidence="5">Outer membrane lipoprotein BamD-like domain-containing protein</fullName>
    </recommendedName>
</protein>
<organism evidence="6 7">
    <name type="scientific">Helicobacter macacae MIT 99-5501</name>
    <dbReference type="NCBI Taxonomy" id="1357400"/>
    <lineage>
        <taxon>Bacteria</taxon>
        <taxon>Pseudomonadati</taxon>
        <taxon>Campylobacterota</taxon>
        <taxon>Epsilonproteobacteria</taxon>
        <taxon>Campylobacterales</taxon>
        <taxon>Helicobacteraceae</taxon>
        <taxon>Helicobacter</taxon>
    </lineage>
</organism>
<dbReference type="InterPro" id="IPR039565">
    <property type="entry name" value="BamD-like"/>
</dbReference>